<evidence type="ECO:0000313" key="2">
    <source>
        <dbReference type="EMBL" id="AJK48183.1"/>
    </source>
</evidence>
<accession>A0A0B6RXQ7</accession>
<feature type="compositionally biased region" description="Pro residues" evidence="1">
    <location>
        <begin position="66"/>
        <end position="75"/>
    </location>
</feature>
<sequence>MLIDPAHAGARESRAAELRRWRHDARRGLTGTQAGSIAEDSPLPTAGPAARRDRHAGVERACSRPACPPPASGVG</sequence>
<organism evidence="2 3">
    <name type="scientific">Burkholderia plantarii</name>
    <dbReference type="NCBI Taxonomy" id="41899"/>
    <lineage>
        <taxon>Bacteria</taxon>
        <taxon>Pseudomonadati</taxon>
        <taxon>Pseudomonadota</taxon>
        <taxon>Betaproteobacteria</taxon>
        <taxon>Burkholderiales</taxon>
        <taxon>Burkholderiaceae</taxon>
        <taxon>Burkholderia</taxon>
    </lineage>
</organism>
<dbReference type="Proteomes" id="UP000031838">
    <property type="component" value="Chromosome 2"/>
</dbReference>
<evidence type="ECO:0000256" key="1">
    <source>
        <dbReference type="SAM" id="MobiDB-lite"/>
    </source>
</evidence>
<dbReference type="HOGENOM" id="CLU_2663982_0_0_4"/>
<keyword evidence="3" id="KW-1185">Reference proteome</keyword>
<dbReference type="KEGG" id="bgp:BGL_2c00850"/>
<protein>
    <submittedName>
        <fullName evidence="2">Uncharacterized protein</fullName>
    </submittedName>
</protein>
<evidence type="ECO:0000313" key="3">
    <source>
        <dbReference type="Proteomes" id="UP000031838"/>
    </source>
</evidence>
<feature type="region of interest" description="Disordered" evidence="1">
    <location>
        <begin position="25"/>
        <end position="75"/>
    </location>
</feature>
<dbReference type="AlphaFoldDB" id="A0A0B6RXQ7"/>
<proteinExistence type="predicted"/>
<dbReference type="EMBL" id="CP002581">
    <property type="protein sequence ID" value="AJK48183.1"/>
    <property type="molecule type" value="Genomic_DNA"/>
</dbReference>
<gene>
    <name evidence="2" type="ORF">BGL_2c00850</name>
</gene>
<reference evidence="2 3" key="2">
    <citation type="journal article" date="2016" name="Appl. Microbiol. Biotechnol.">
        <title>Mutations improving production and secretion of extracellular lipase by Burkholderia glumae PG1.</title>
        <authorList>
            <person name="Knapp A."/>
            <person name="Voget S."/>
            <person name="Gao R."/>
            <person name="Zaburannyi N."/>
            <person name="Krysciak D."/>
            <person name="Breuer M."/>
            <person name="Hauer B."/>
            <person name="Streit W.R."/>
            <person name="Muller R."/>
            <person name="Daniel R."/>
            <person name="Jaeger K.E."/>
        </authorList>
    </citation>
    <scope>NUCLEOTIDE SEQUENCE [LARGE SCALE GENOMIC DNA]</scope>
    <source>
        <strain evidence="2 3">PG1</strain>
    </source>
</reference>
<reference evidence="3" key="1">
    <citation type="submission" date="2011-03" db="EMBL/GenBank/DDBJ databases">
        <authorList>
            <person name="Voget S."/>
            <person name="Streit W.R."/>
            <person name="Jaeger K.E."/>
            <person name="Daniel R."/>
        </authorList>
    </citation>
    <scope>NUCLEOTIDE SEQUENCE [LARGE SCALE GENOMIC DNA]</scope>
    <source>
        <strain evidence="3">PG1</strain>
    </source>
</reference>
<name>A0A0B6RXQ7_BURPL</name>